<dbReference type="PROSITE" id="PS51257">
    <property type="entry name" value="PROKAR_LIPOPROTEIN"/>
    <property type="match status" value="1"/>
</dbReference>
<dbReference type="Proteomes" id="UP000247540">
    <property type="component" value="Unassembled WGS sequence"/>
</dbReference>
<dbReference type="GO" id="GO:0009279">
    <property type="term" value="C:cell outer membrane"/>
    <property type="evidence" value="ECO:0007669"/>
    <property type="project" value="InterPro"/>
</dbReference>
<keyword evidence="2" id="KW-0449">Lipoprotein</keyword>
<accession>A0A318SHN2</accession>
<evidence type="ECO:0000313" key="2">
    <source>
        <dbReference type="EMBL" id="PYE77897.1"/>
    </source>
</evidence>
<protein>
    <submittedName>
        <fullName evidence="2">5'-nucleotidase (Lipoprotein e(P4) family)</fullName>
    </submittedName>
</protein>
<dbReference type="InterPro" id="IPR023214">
    <property type="entry name" value="HAD_sf"/>
</dbReference>
<reference evidence="2 3" key="1">
    <citation type="submission" date="2018-06" db="EMBL/GenBank/DDBJ databases">
        <title>Genomic Encyclopedia of Type Strains, Phase III (KMG-III): the genomes of soil and plant-associated and newly described type strains.</title>
        <authorList>
            <person name="Whitman W."/>
        </authorList>
    </citation>
    <scope>NUCLEOTIDE SEQUENCE [LARGE SCALE GENOMIC DNA]</scope>
    <source>
        <strain evidence="2 3">CECT 7646</strain>
    </source>
</reference>
<dbReference type="Gene3D" id="3.40.50.1000">
    <property type="entry name" value="HAD superfamily/HAD-like"/>
    <property type="match status" value="1"/>
</dbReference>
<dbReference type="OrthoDB" id="395856at2"/>
<evidence type="ECO:0000313" key="3">
    <source>
        <dbReference type="Proteomes" id="UP000247540"/>
    </source>
</evidence>
<comment type="caution">
    <text evidence="2">The sequence shown here is derived from an EMBL/GenBank/DDBJ whole genome shotgun (WGS) entry which is preliminary data.</text>
</comment>
<dbReference type="PANTHER" id="PTHR31284:SF10">
    <property type="entry name" value="ACID PHOSPHATASE-LIKE PROTEIN"/>
    <property type="match status" value="1"/>
</dbReference>
<name>A0A318SHN2_9BURK</name>
<proteinExistence type="predicted"/>
<dbReference type="InterPro" id="IPR006423">
    <property type="entry name" value="Lipo_e_P4"/>
</dbReference>
<dbReference type="NCBIfam" id="TIGR01533">
    <property type="entry name" value="lipo_e_P4"/>
    <property type="match status" value="1"/>
</dbReference>
<dbReference type="InterPro" id="IPR005519">
    <property type="entry name" value="Acid_phosphat_B-like"/>
</dbReference>
<dbReference type="PIRSF" id="PIRSF019271">
    <property type="entry name" value="Acid_Ptase_C"/>
    <property type="match status" value="1"/>
</dbReference>
<gene>
    <name evidence="2" type="ORF">DFQ15_11141</name>
</gene>
<dbReference type="RefSeq" id="WP_110465633.1">
    <property type="nucleotide sequence ID" value="NZ_JAMOFZ010000011.1"/>
</dbReference>
<keyword evidence="1" id="KW-0732">Signal</keyword>
<keyword evidence="3" id="KW-1185">Reference proteome</keyword>
<dbReference type="InterPro" id="IPR036412">
    <property type="entry name" value="HAD-like_sf"/>
</dbReference>
<organism evidence="2 3">
    <name type="scientific">Xylophilus ampelinus</name>
    <dbReference type="NCBI Taxonomy" id="54067"/>
    <lineage>
        <taxon>Bacteria</taxon>
        <taxon>Pseudomonadati</taxon>
        <taxon>Pseudomonadota</taxon>
        <taxon>Betaproteobacteria</taxon>
        <taxon>Burkholderiales</taxon>
        <taxon>Xylophilus</taxon>
    </lineage>
</organism>
<dbReference type="PANTHER" id="PTHR31284">
    <property type="entry name" value="ACID PHOSPHATASE-LIKE PROTEIN"/>
    <property type="match status" value="1"/>
</dbReference>
<dbReference type="SFLD" id="SFLDG01125">
    <property type="entry name" value="C1.1:_Acid_Phosphatase_Like"/>
    <property type="match status" value="1"/>
</dbReference>
<dbReference type="SUPFAM" id="SSF56784">
    <property type="entry name" value="HAD-like"/>
    <property type="match status" value="1"/>
</dbReference>
<evidence type="ECO:0000256" key="1">
    <source>
        <dbReference type="ARBA" id="ARBA00022729"/>
    </source>
</evidence>
<dbReference type="AlphaFoldDB" id="A0A318SHN2"/>
<dbReference type="EMBL" id="QJTC01000011">
    <property type="protein sequence ID" value="PYE77897.1"/>
    <property type="molecule type" value="Genomic_DNA"/>
</dbReference>
<sequence>MKPKKMRMDSLVGLLFSVFLVGCQTTLNQSASISTAALYWMQNAAEYRALTYQAYHLARERFDNAPLDKRRVVVMDLDETVLDNSAYAVWCLQQKVGYTDETWNRWVADAAATAVPGSIEFIQHVRNSSGTVVFISNRIASGTTATRTNLARLGVEGIDEKHLLLKQGESSKRARFQQVIKAEGEPILYIGDNLTDFGPEAASVKSMDNLQAFVRSHKADFGTRFIVLPNPVYGSWMPSRSEELQSGLKAWNGDSHRVIVGP</sequence>
<dbReference type="Pfam" id="PF03767">
    <property type="entry name" value="Acid_phosphat_B"/>
    <property type="match status" value="1"/>
</dbReference>
<dbReference type="SFLD" id="SFLDS00003">
    <property type="entry name" value="Haloacid_Dehalogenase"/>
    <property type="match status" value="1"/>
</dbReference>